<dbReference type="PANTHER" id="PTHR42815:SF2">
    <property type="entry name" value="FAD-BINDING, PUTATIVE (AFU_ORTHOLOGUE AFUA_6G07600)-RELATED"/>
    <property type="match status" value="1"/>
</dbReference>
<dbReference type="InterPro" id="IPR011576">
    <property type="entry name" value="Pyridox_Oxase_N"/>
</dbReference>
<feature type="compositionally biased region" description="Basic and acidic residues" evidence="1">
    <location>
        <begin position="212"/>
        <end position="221"/>
    </location>
</feature>
<accession>A0A1E3VZW7</accession>
<evidence type="ECO:0000313" key="3">
    <source>
        <dbReference type="EMBL" id="ODR99059.1"/>
    </source>
</evidence>
<evidence type="ECO:0000259" key="2">
    <source>
        <dbReference type="Pfam" id="PF01243"/>
    </source>
</evidence>
<dbReference type="AlphaFoldDB" id="A0A1E3VZW7"/>
<protein>
    <submittedName>
        <fullName evidence="3">Pyridoxamine 5'-phosphate oxidase</fullName>
    </submittedName>
</protein>
<dbReference type="SUPFAM" id="SSF50475">
    <property type="entry name" value="FMN-binding split barrel"/>
    <property type="match status" value="1"/>
</dbReference>
<proteinExistence type="predicted"/>
<feature type="domain" description="Pyridoxamine 5'-phosphate oxidase N-terminal" evidence="2">
    <location>
        <begin position="46"/>
        <end position="143"/>
    </location>
</feature>
<feature type="region of interest" description="Disordered" evidence="1">
    <location>
        <begin position="201"/>
        <end position="221"/>
    </location>
</feature>
<keyword evidence="4" id="KW-1185">Reference proteome</keyword>
<evidence type="ECO:0000256" key="1">
    <source>
        <dbReference type="SAM" id="MobiDB-lite"/>
    </source>
</evidence>
<reference evidence="3 4" key="1">
    <citation type="journal article" date="2016" name="Environ. Microbiol.">
        <title>New Methyloceanibacter diversity from North Sea sediments includes methanotroph containing solely the soluble methane monooxygenase.</title>
        <authorList>
            <person name="Vekeman B."/>
            <person name="Kerckhof F.M."/>
            <person name="Cremers G."/>
            <person name="de Vos P."/>
            <person name="Vandamme P."/>
            <person name="Boon N."/>
            <person name="Op den Camp H.J."/>
            <person name="Heylen K."/>
        </authorList>
    </citation>
    <scope>NUCLEOTIDE SEQUENCE [LARGE SCALE GENOMIC DNA]</scope>
    <source>
        <strain evidence="3 4">R-67174</strain>
    </source>
</reference>
<sequence>MRDKPALDETPKDFFSEGHRKIQDHFGTRRLADRLGSLSVHDELKAADAAFIARQNMFFIASNDPYGQPNCSYKGGARGFVTVVDEQTLAFPDYNGNGMHLTTGNISETSKVGLLFIDFERQARLRVLGRAEVSTADSLIERYPGAQMIVRVHVESVFSNCPRYVHKMQLVEESAFIPGEASNSPTPDWKRLLAVADALPESDADAAGTDTDGEKAMNRDS</sequence>
<dbReference type="InterPro" id="IPR012349">
    <property type="entry name" value="Split_barrel_FMN-bd"/>
</dbReference>
<dbReference type="Pfam" id="PF01243">
    <property type="entry name" value="PNPOx_N"/>
    <property type="match status" value="1"/>
</dbReference>
<dbReference type="Gene3D" id="2.30.110.10">
    <property type="entry name" value="Electron Transport, Fmn-binding Protein, Chain A"/>
    <property type="match status" value="1"/>
</dbReference>
<name>A0A1E3VZW7_9HYPH</name>
<dbReference type="PANTHER" id="PTHR42815">
    <property type="entry name" value="FAD-BINDING, PUTATIVE (AFU_ORTHOLOGUE AFUA_6G07600)-RELATED"/>
    <property type="match status" value="1"/>
</dbReference>
<dbReference type="Proteomes" id="UP000094501">
    <property type="component" value="Unassembled WGS sequence"/>
</dbReference>
<organism evidence="3 4">
    <name type="scientific">Methyloceanibacter methanicus</name>
    <dbReference type="NCBI Taxonomy" id="1774968"/>
    <lineage>
        <taxon>Bacteria</taxon>
        <taxon>Pseudomonadati</taxon>
        <taxon>Pseudomonadota</taxon>
        <taxon>Alphaproteobacteria</taxon>
        <taxon>Hyphomicrobiales</taxon>
        <taxon>Hyphomicrobiaceae</taxon>
        <taxon>Methyloceanibacter</taxon>
    </lineage>
</organism>
<dbReference type="STRING" id="1774968.AUC68_06080"/>
<evidence type="ECO:0000313" key="4">
    <source>
        <dbReference type="Proteomes" id="UP000094501"/>
    </source>
</evidence>
<gene>
    <name evidence="3" type="ORF">AUC68_06080</name>
</gene>
<comment type="caution">
    <text evidence="3">The sequence shown here is derived from an EMBL/GenBank/DDBJ whole genome shotgun (WGS) entry which is preliminary data.</text>
</comment>
<dbReference type="EMBL" id="LPWG01000012">
    <property type="protein sequence ID" value="ODR99059.1"/>
    <property type="molecule type" value="Genomic_DNA"/>
</dbReference>